<dbReference type="Pfam" id="PF14838">
    <property type="entry name" value="INTS5_C"/>
    <property type="match status" value="1"/>
</dbReference>
<feature type="region of interest" description="Disordered" evidence="1">
    <location>
        <begin position="678"/>
        <end position="697"/>
    </location>
</feature>
<dbReference type="InterPro" id="IPR040316">
    <property type="entry name" value="INTS5"/>
</dbReference>
<keyword evidence="4" id="KW-1185">Reference proteome</keyword>
<feature type="domain" description="Integrator complex subunit 5 C-terminal" evidence="2">
    <location>
        <begin position="552"/>
        <end position="668"/>
    </location>
</feature>
<evidence type="ECO:0000256" key="1">
    <source>
        <dbReference type="SAM" id="MobiDB-lite"/>
    </source>
</evidence>
<reference evidence="3" key="1">
    <citation type="submission" date="2021-06" db="EMBL/GenBank/DDBJ databases">
        <authorList>
            <person name="Kallberg Y."/>
            <person name="Tangrot J."/>
            <person name="Rosling A."/>
        </authorList>
    </citation>
    <scope>NUCLEOTIDE SEQUENCE</scope>
    <source>
        <strain evidence="3">IA702</strain>
    </source>
</reference>
<evidence type="ECO:0000259" key="2">
    <source>
        <dbReference type="Pfam" id="PF14838"/>
    </source>
</evidence>
<dbReference type="InterPro" id="IPR029444">
    <property type="entry name" value="INTS5_C"/>
</dbReference>
<comment type="caution">
    <text evidence="3">The sequence shown here is derived from an EMBL/GenBank/DDBJ whole genome shotgun (WGS) entry which is preliminary data.</text>
</comment>
<dbReference type="EMBL" id="CAJVPJ010002131">
    <property type="protein sequence ID" value="CAG8613748.1"/>
    <property type="molecule type" value="Genomic_DNA"/>
</dbReference>
<feature type="compositionally biased region" description="Basic and acidic residues" evidence="1">
    <location>
        <begin position="678"/>
        <end position="693"/>
    </location>
</feature>
<evidence type="ECO:0000313" key="4">
    <source>
        <dbReference type="Proteomes" id="UP000789572"/>
    </source>
</evidence>
<dbReference type="OrthoDB" id="69088at2759"/>
<dbReference type="PANTHER" id="PTHR31697:SF2">
    <property type="entry name" value="INTEGRATOR COMPLEX SUBUNIT 5"/>
    <property type="match status" value="1"/>
</dbReference>
<dbReference type="AlphaFoldDB" id="A0A9N9GJX6"/>
<dbReference type="PANTHER" id="PTHR31697">
    <property type="entry name" value="INTEGRATOR COMPLEX SUBUNIT 5"/>
    <property type="match status" value="1"/>
</dbReference>
<name>A0A9N9GJX6_9GLOM</name>
<dbReference type="GO" id="GO:0034472">
    <property type="term" value="P:snRNA 3'-end processing"/>
    <property type="evidence" value="ECO:0007669"/>
    <property type="project" value="TreeGrafter"/>
</dbReference>
<protein>
    <submittedName>
        <fullName evidence="3">11284_t:CDS:1</fullName>
    </submittedName>
</protein>
<dbReference type="Proteomes" id="UP000789572">
    <property type="component" value="Unassembled WGS sequence"/>
</dbReference>
<dbReference type="GO" id="GO:0032039">
    <property type="term" value="C:integrator complex"/>
    <property type="evidence" value="ECO:0007669"/>
    <property type="project" value="InterPro"/>
</dbReference>
<evidence type="ECO:0000313" key="3">
    <source>
        <dbReference type="EMBL" id="CAG8613748.1"/>
    </source>
</evidence>
<sequence>MPRTRKTPVPARTLRSDIGVTLYKLSEAYKTLESVLKQLIVSNQGANSEHVSTENRDLVPFIHYAYCDFLHDLGKLASMGDRATGKAPLDQYLQFLNEIKSQLQDRGPNFQTSPFNLSRAQTRKVSDNKNPKVVGEIWSSPSHSEPEDEKVVSKNQSQFVVDKLIPTVPKEFQTLCFDLWFLILQHIALCSEENAADVLTLLIMNMDFSGNNIDDDAVVKRVENFFKVVSSLPKQWDSSLRQAIGRVLTKGDFENFARTLLYLDMIDSKLESAPVKNANNTCIGRILAKYHYVLLWHLRHLLERGYDEKKIQVIHDSCQLLEVAASHVRILSSLEIIRCCDEVIATWFKIMSMQLYMSRKKEETVQWDEVIESLKRIMFIFGNFPDMFKYVMTIILERIFAGALEQSQHQTTNNNGSLMDLNQQRESIMFDDTNIAKEGADFRRGNDLQSIYASEEMWDMSGNSYKETKWRAKIIMFTGDQPKCSAFDECYAMNVLNTCELIQRCCFSDDENLDRTKMSIFVTLLNRKFSTNVKKRSGLDHYRAILPKNTNSERDLLIKRSFNDTPILWLLLDFISSDQESFRMCNHIVHSLLATSIVFWYSVKDPDPHKHPNELDSAVRIMNTMRKACCVPAGLNQVGELFPHISSIDIGYLLLEAILHFLDDNVSRRREAKIDPMQVDEKEGGEKTEDMRRTNPNGVNYEKRMEKVKAVIRKHISTTANLVPLFYL</sequence>
<proteinExistence type="predicted"/>
<organism evidence="3 4">
    <name type="scientific">Paraglomus occultum</name>
    <dbReference type="NCBI Taxonomy" id="144539"/>
    <lineage>
        <taxon>Eukaryota</taxon>
        <taxon>Fungi</taxon>
        <taxon>Fungi incertae sedis</taxon>
        <taxon>Mucoromycota</taxon>
        <taxon>Glomeromycotina</taxon>
        <taxon>Glomeromycetes</taxon>
        <taxon>Paraglomerales</taxon>
        <taxon>Paraglomeraceae</taxon>
        <taxon>Paraglomus</taxon>
    </lineage>
</organism>
<accession>A0A9N9GJX6</accession>
<gene>
    <name evidence="3" type="ORF">POCULU_LOCUS8078</name>
</gene>